<reference evidence="1 2" key="1">
    <citation type="submission" date="2020-02" db="EMBL/GenBank/DDBJ databases">
        <authorList>
            <person name="Gao J."/>
            <person name="Sun J."/>
        </authorList>
    </citation>
    <scope>NUCLEOTIDE SEQUENCE [LARGE SCALE GENOMIC DNA]</scope>
    <source>
        <strain evidence="1 2">7124</strain>
    </source>
</reference>
<sequence>MFSLKAADNQEQFQRSESQTRAWIPDKIYNITVGMESVSPLAKELLVGRD</sequence>
<keyword evidence="2" id="KW-1185">Reference proteome</keyword>
<proteinExistence type="predicted"/>
<organism evidence="1 2">
    <name type="scientific">Paenibacillus apii</name>
    <dbReference type="NCBI Taxonomy" id="1850370"/>
    <lineage>
        <taxon>Bacteria</taxon>
        <taxon>Bacillati</taxon>
        <taxon>Bacillota</taxon>
        <taxon>Bacilli</taxon>
        <taxon>Bacillales</taxon>
        <taxon>Paenibacillaceae</taxon>
        <taxon>Paenibacillus</taxon>
    </lineage>
</organism>
<comment type="caution">
    <text evidence="1">The sequence shown here is derived from an EMBL/GenBank/DDBJ whole genome shotgun (WGS) entry which is preliminary data.</text>
</comment>
<name>A0A6M1PNQ1_9BACL</name>
<dbReference type="EMBL" id="JAAKGU010000014">
    <property type="protein sequence ID" value="NGM85219.1"/>
    <property type="molecule type" value="Genomic_DNA"/>
</dbReference>
<evidence type="ECO:0000313" key="1">
    <source>
        <dbReference type="EMBL" id="NGM85219.1"/>
    </source>
</evidence>
<dbReference type="Proteomes" id="UP000480151">
    <property type="component" value="Unassembled WGS sequence"/>
</dbReference>
<dbReference type="AlphaFoldDB" id="A0A6M1PNQ1"/>
<evidence type="ECO:0000313" key="2">
    <source>
        <dbReference type="Proteomes" id="UP000480151"/>
    </source>
</evidence>
<gene>
    <name evidence="1" type="ORF">G5B47_22705</name>
</gene>
<protein>
    <submittedName>
        <fullName evidence="1">Uncharacterized protein</fullName>
    </submittedName>
</protein>
<dbReference type="RefSeq" id="WP_165103271.1">
    <property type="nucleotide sequence ID" value="NZ_JAAKGU010000014.1"/>
</dbReference>
<accession>A0A6M1PNQ1</accession>